<reference evidence="2 3" key="1">
    <citation type="submission" date="2021-05" db="EMBL/GenBank/DDBJ databases">
        <title>Genome Assembly of Synthetic Allotetraploid Brassica napus Reveals Homoeologous Exchanges between Subgenomes.</title>
        <authorList>
            <person name="Davis J.T."/>
        </authorList>
    </citation>
    <scope>NUCLEOTIDE SEQUENCE [LARGE SCALE GENOMIC DNA]</scope>
    <source>
        <strain evidence="3">cv. Da-Ae</strain>
        <tissue evidence="2">Seedling</tissue>
    </source>
</reference>
<evidence type="ECO:0000313" key="3">
    <source>
        <dbReference type="Proteomes" id="UP000824890"/>
    </source>
</evidence>
<gene>
    <name evidence="2" type="ORF">HID58_048086</name>
</gene>
<protein>
    <submittedName>
        <fullName evidence="2">Uncharacterized protein</fullName>
    </submittedName>
</protein>
<sequence length="78" mass="8771">MVHPIFGSQQDVSVWGSQAKILFYVLTIVFVSCRYKKLKALNPEANQERKEYTSTGNDPKSKKSLETAVILNAELLVV</sequence>
<feature type="transmembrane region" description="Helical" evidence="1">
    <location>
        <begin position="12"/>
        <end position="31"/>
    </location>
</feature>
<keyword evidence="1" id="KW-0812">Transmembrane</keyword>
<keyword evidence="1" id="KW-0472">Membrane</keyword>
<dbReference type="Proteomes" id="UP000824890">
    <property type="component" value="Unassembled WGS sequence"/>
</dbReference>
<dbReference type="EMBL" id="JAGKQM010000012">
    <property type="protein sequence ID" value="KAH0898518.1"/>
    <property type="molecule type" value="Genomic_DNA"/>
</dbReference>
<keyword evidence="1" id="KW-1133">Transmembrane helix</keyword>
<comment type="caution">
    <text evidence="2">The sequence shown here is derived from an EMBL/GenBank/DDBJ whole genome shotgun (WGS) entry which is preliminary data.</text>
</comment>
<accession>A0ABQ8B1C3</accession>
<name>A0ABQ8B1C3_BRANA</name>
<keyword evidence="3" id="KW-1185">Reference proteome</keyword>
<proteinExistence type="predicted"/>
<organism evidence="2 3">
    <name type="scientific">Brassica napus</name>
    <name type="common">Rape</name>
    <dbReference type="NCBI Taxonomy" id="3708"/>
    <lineage>
        <taxon>Eukaryota</taxon>
        <taxon>Viridiplantae</taxon>
        <taxon>Streptophyta</taxon>
        <taxon>Embryophyta</taxon>
        <taxon>Tracheophyta</taxon>
        <taxon>Spermatophyta</taxon>
        <taxon>Magnoliopsida</taxon>
        <taxon>eudicotyledons</taxon>
        <taxon>Gunneridae</taxon>
        <taxon>Pentapetalae</taxon>
        <taxon>rosids</taxon>
        <taxon>malvids</taxon>
        <taxon>Brassicales</taxon>
        <taxon>Brassicaceae</taxon>
        <taxon>Brassiceae</taxon>
        <taxon>Brassica</taxon>
    </lineage>
</organism>
<evidence type="ECO:0000256" key="1">
    <source>
        <dbReference type="SAM" id="Phobius"/>
    </source>
</evidence>
<evidence type="ECO:0000313" key="2">
    <source>
        <dbReference type="EMBL" id="KAH0898518.1"/>
    </source>
</evidence>